<evidence type="ECO:0000313" key="5">
    <source>
        <dbReference type="Proteomes" id="UP001604277"/>
    </source>
</evidence>
<comment type="similarity">
    <text evidence="3">Belongs to the GRAS family.</text>
</comment>
<dbReference type="InterPro" id="IPR005202">
    <property type="entry name" value="TF_GRAS"/>
</dbReference>
<dbReference type="AlphaFoldDB" id="A0ABD1Q082"/>
<gene>
    <name evidence="4" type="ORF">Fot_50155</name>
</gene>
<evidence type="ECO:0000313" key="4">
    <source>
        <dbReference type="EMBL" id="KAL2468579.1"/>
    </source>
</evidence>
<keyword evidence="2" id="KW-0804">Transcription</keyword>
<evidence type="ECO:0000256" key="2">
    <source>
        <dbReference type="ARBA" id="ARBA00023163"/>
    </source>
</evidence>
<dbReference type="Proteomes" id="UP001604277">
    <property type="component" value="Unassembled WGS sequence"/>
</dbReference>
<accession>A0ABD1Q082</accession>
<dbReference type="PROSITE" id="PS50985">
    <property type="entry name" value="GRAS"/>
    <property type="match status" value="1"/>
</dbReference>
<comment type="caution">
    <text evidence="3">Lacks conserved residue(s) required for the propagation of feature annotation.</text>
</comment>
<organism evidence="4 5">
    <name type="scientific">Forsythia ovata</name>
    <dbReference type="NCBI Taxonomy" id="205694"/>
    <lineage>
        <taxon>Eukaryota</taxon>
        <taxon>Viridiplantae</taxon>
        <taxon>Streptophyta</taxon>
        <taxon>Embryophyta</taxon>
        <taxon>Tracheophyta</taxon>
        <taxon>Spermatophyta</taxon>
        <taxon>Magnoliopsida</taxon>
        <taxon>eudicotyledons</taxon>
        <taxon>Gunneridae</taxon>
        <taxon>Pentapetalae</taxon>
        <taxon>asterids</taxon>
        <taxon>lamiids</taxon>
        <taxon>Lamiales</taxon>
        <taxon>Oleaceae</taxon>
        <taxon>Forsythieae</taxon>
        <taxon>Forsythia</taxon>
    </lineage>
</organism>
<evidence type="ECO:0000256" key="3">
    <source>
        <dbReference type="PROSITE-ProRule" id="PRU01191"/>
    </source>
</evidence>
<keyword evidence="1" id="KW-0805">Transcription regulation</keyword>
<protein>
    <submittedName>
        <fullName evidence="4">DELLA protein GAI</fullName>
    </submittedName>
</protein>
<keyword evidence="5" id="KW-1185">Reference proteome</keyword>
<dbReference type="Pfam" id="PF03514">
    <property type="entry name" value="GRAS"/>
    <property type="match status" value="1"/>
</dbReference>
<dbReference type="PANTHER" id="PTHR31636">
    <property type="entry name" value="OSJNBA0084A10.13 PROTEIN-RELATED"/>
    <property type="match status" value="1"/>
</dbReference>
<evidence type="ECO:0000256" key="1">
    <source>
        <dbReference type="ARBA" id="ARBA00023015"/>
    </source>
</evidence>
<reference evidence="5" key="1">
    <citation type="submission" date="2024-07" db="EMBL/GenBank/DDBJ databases">
        <title>Two chromosome-level genome assemblies of Korean endemic species Abeliophyllum distichum and Forsythia ovata (Oleaceae).</title>
        <authorList>
            <person name="Jang H."/>
        </authorList>
    </citation>
    <scope>NUCLEOTIDE SEQUENCE [LARGE SCALE GENOMIC DNA]</scope>
</reference>
<dbReference type="EMBL" id="JBFOLJ010000016">
    <property type="protein sequence ID" value="KAL2468579.1"/>
    <property type="molecule type" value="Genomic_DNA"/>
</dbReference>
<dbReference type="PROSITE" id="PS51257">
    <property type="entry name" value="PROKAR_LIPOPROTEIN"/>
    <property type="match status" value="1"/>
</dbReference>
<comment type="caution">
    <text evidence="4">The sequence shown here is derived from an EMBL/GenBank/DDBJ whole genome shotgun (WGS) entry which is preliminary data.</text>
</comment>
<sequence length="142" mass="15902">MKEQDSGPQLVHLLVACAEAVSKEEYMLARKYLHLLNRVVSHLGDSIQRVAACFTKALSGRLASILTNKPSTSNLKPFNPFPPNSIEIFKIYQILYQACPYIKFAHFIANQAIFKHLRQKSVSMSSISMSCRGTNGLLSFKP</sequence>
<proteinExistence type="inferred from homology"/>
<name>A0ABD1Q082_9LAMI</name>